<dbReference type="InterPro" id="IPR000843">
    <property type="entry name" value="HTH_LacI"/>
</dbReference>
<dbReference type="PANTHER" id="PTHR30146">
    <property type="entry name" value="LACI-RELATED TRANSCRIPTIONAL REPRESSOR"/>
    <property type="match status" value="1"/>
</dbReference>
<comment type="caution">
    <text evidence="5">The sequence shown here is derived from an EMBL/GenBank/DDBJ whole genome shotgun (WGS) entry which is preliminary data.</text>
</comment>
<organism evidence="5 6">
    <name type="scientific">Devosia nitrariae</name>
    <dbReference type="NCBI Taxonomy" id="2071872"/>
    <lineage>
        <taxon>Bacteria</taxon>
        <taxon>Pseudomonadati</taxon>
        <taxon>Pseudomonadota</taxon>
        <taxon>Alphaproteobacteria</taxon>
        <taxon>Hyphomicrobiales</taxon>
        <taxon>Devosiaceae</taxon>
        <taxon>Devosia</taxon>
    </lineage>
</organism>
<evidence type="ECO:0000256" key="1">
    <source>
        <dbReference type="ARBA" id="ARBA00023015"/>
    </source>
</evidence>
<evidence type="ECO:0000256" key="3">
    <source>
        <dbReference type="ARBA" id="ARBA00023163"/>
    </source>
</evidence>
<proteinExistence type="predicted"/>
<keyword evidence="1" id="KW-0805">Transcription regulation</keyword>
<dbReference type="Gene3D" id="1.10.260.40">
    <property type="entry name" value="lambda repressor-like DNA-binding domains"/>
    <property type="match status" value="1"/>
</dbReference>
<dbReference type="InterPro" id="IPR046335">
    <property type="entry name" value="LacI/GalR-like_sensor"/>
</dbReference>
<dbReference type="Pfam" id="PF00356">
    <property type="entry name" value="LacI"/>
    <property type="match status" value="1"/>
</dbReference>
<keyword evidence="2" id="KW-0238">DNA-binding</keyword>
<dbReference type="InterPro" id="IPR010982">
    <property type="entry name" value="Lambda_DNA-bd_dom_sf"/>
</dbReference>
<dbReference type="InterPro" id="IPR028082">
    <property type="entry name" value="Peripla_BP_I"/>
</dbReference>
<keyword evidence="6" id="KW-1185">Reference proteome</keyword>
<dbReference type="Gene3D" id="3.40.50.2300">
    <property type="match status" value="2"/>
</dbReference>
<dbReference type="SUPFAM" id="SSF53822">
    <property type="entry name" value="Periplasmic binding protein-like I"/>
    <property type="match status" value="1"/>
</dbReference>
<gene>
    <name evidence="5" type="ORF">GCM10010862_36910</name>
</gene>
<reference evidence="6" key="1">
    <citation type="journal article" date="2019" name="Int. J. Syst. Evol. Microbiol.">
        <title>The Global Catalogue of Microorganisms (GCM) 10K type strain sequencing project: providing services to taxonomists for standard genome sequencing and annotation.</title>
        <authorList>
            <consortium name="The Broad Institute Genomics Platform"/>
            <consortium name="The Broad Institute Genome Sequencing Center for Infectious Disease"/>
            <person name="Wu L."/>
            <person name="Ma J."/>
        </authorList>
    </citation>
    <scope>NUCLEOTIDE SEQUENCE [LARGE SCALE GENOMIC DNA]</scope>
    <source>
        <strain evidence="6">NBRC 112416</strain>
    </source>
</reference>
<evidence type="ECO:0000256" key="2">
    <source>
        <dbReference type="ARBA" id="ARBA00023125"/>
    </source>
</evidence>
<dbReference type="SUPFAM" id="SSF47413">
    <property type="entry name" value="lambda repressor-like DNA-binding domains"/>
    <property type="match status" value="1"/>
</dbReference>
<evidence type="ECO:0000313" key="6">
    <source>
        <dbReference type="Proteomes" id="UP001156691"/>
    </source>
</evidence>
<feature type="domain" description="HTH lacI-type" evidence="4">
    <location>
        <begin position="1"/>
        <end position="46"/>
    </location>
</feature>
<evidence type="ECO:0000313" key="5">
    <source>
        <dbReference type="EMBL" id="GLQ56432.1"/>
    </source>
</evidence>
<dbReference type="CDD" id="cd01392">
    <property type="entry name" value="HTH_LacI"/>
    <property type="match status" value="1"/>
</dbReference>
<name>A0ABQ5W8L9_9HYPH</name>
<sequence>MSAATVSYVLSGRQDQRISAETRERIAQAVTELGYVQNQIARQLRLRRTKRICVLLPQIGIPFADNIAQDVEAAVRQRGYTSVVVVGRSYDMCRQLVLDVEAGLADGIVAEVEQFSAHQISELFEPVARAQKAALLLHPTMEPDTFSTVRQARLPAFKAMLERLHESGRRSFAYIRHGQSDDAHRSETLQSFLSSKGLAAAPVVTGAETRDSAVDAALILLTREQRPDALLVQSDFSAVAIIQALHRRGIRVPEDVAIAGSGNAEEGRHCFPQLTTIGPRRPSLATAVDHLLDEIEGKTDGRAQTFEIPWSVIARESA</sequence>
<dbReference type="SMART" id="SM00354">
    <property type="entry name" value="HTH_LACI"/>
    <property type="match status" value="1"/>
</dbReference>
<dbReference type="EMBL" id="BSNS01000020">
    <property type="protein sequence ID" value="GLQ56432.1"/>
    <property type="molecule type" value="Genomic_DNA"/>
</dbReference>
<dbReference type="PANTHER" id="PTHR30146:SF109">
    <property type="entry name" value="HTH-TYPE TRANSCRIPTIONAL REGULATOR GALS"/>
    <property type="match status" value="1"/>
</dbReference>
<dbReference type="PROSITE" id="PS50932">
    <property type="entry name" value="HTH_LACI_2"/>
    <property type="match status" value="1"/>
</dbReference>
<dbReference type="CDD" id="cd06267">
    <property type="entry name" value="PBP1_LacI_sugar_binding-like"/>
    <property type="match status" value="1"/>
</dbReference>
<evidence type="ECO:0000259" key="4">
    <source>
        <dbReference type="PROSITE" id="PS50932"/>
    </source>
</evidence>
<dbReference type="Pfam" id="PF13377">
    <property type="entry name" value="Peripla_BP_3"/>
    <property type="match status" value="1"/>
</dbReference>
<dbReference type="Proteomes" id="UP001156691">
    <property type="component" value="Unassembled WGS sequence"/>
</dbReference>
<keyword evidence="3" id="KW-0804">Transcription</keyword>
<protein>
    <submittedName>
        <fullName evidence="5">LacI family transcriptional regulator</fullName>
    </submittedName>
</protein>
<accession>A0ABQ5W8L9</accession>